<evidence type="ECO:0000256" key="1">
    <source>
        <dbReference type="ARBA" id="ARBA00004370"/>
    </source>
</evidence>
<keyword evidence="2" id="KW-0472">Membrane</keyword>
<dbReference type="InterPro" id="IPR003599">
    <property type="entry name" value="Ig_sub"/>
</dbReference>
<dbReference type="SUPFAM" id="SSF48726">
    <property type="entry name" value="Immunoglobulin"/>
    <property type="match status" value="3"/>
</dbReference>
<dbReference type="CDD" id="cd00096">
    <property type="entry name" value="Ig"/>
    <property type="match status" value="2"/>
</dbReference>
<keyword evidence="4" id="KW-0732">Signal</keyword>
<accession>A0AAJ7VBZ1</accession>
<dbReference type="SMART" id="SM00406">
    <property type="entry name" value="IGv"/>
    <property type="match status" value="1"/>
</dbReference>
<reference evidence="7" key="1">
    <citation type="submission" date="2025-08" db="UniProtKB">
        <authorList>
            <consortium name="RefSeq"/>
        </authorList>
    </citation>
    <scope>IDENTIFICATION</scope>
    <source>
        <tissue evidence="7">Brain</tissue>
    </source>
</reference>
<dbReference type="InterPro" id="IPR013106">
    <property type="entry name" value="Ig_V-set"/>
</dbReference>
<comment type="subcellular location">
    <subcellularLocation>
        <location evidence="1">Membrane</location>
    </subcellularLocation>
</comment>
<dbReference type="Pfam" id="PF07686">
    <property type="entry name" value="V-set"/>
    <property type="match status" value="1"/>
</dbReference>
<protein>
    <submittedName>
        <fullName evidence="7">Butyrophilin-like protein 1 isoform X5</fullName>
    </submittedName>
</protein>
<dbReference type="PROSITE" id="PS50835">
    <property type="entry name" value="IG_LIKE"/>
    <property type="match status" value="3"/>
</dbReference>
<dbReference type="SMART" id="SM00409">
    <property type="entry name" value="IG"/>
    <property type="match status" value="3"/>
</dbReference>
<dbReference type="InterPro" id="IPR053896">
    <property type="entry name" value="BTN3A2-like_Ig-C"/>
</dbReference>
<dbReference type="InterPro" id="IPR050504">
    <property type="entry name" value="IgSF_BTN/MOG"/>
</dbReference>
<dbReference type="GO" id="GO:0009897">
    <property type="term" value="C:external side of plasma membrane"/>
    <property type="evidence" value="ECO:0007669"/>
    <property type="project" value="TreeGrafter"/>
</dbReference>
<evidence type="ECO:0000259" key="5">
    <source>
        <dbReference type="PROSITE" id="PS50835"/>
    </source>
</evidence>
<evidence type="ECO:0000256" key="2">
    <source>
        <dbReference type="ARBA" id="ARBA00023136"/>
    </source>
</evidence>
<dbReference type="Proteomes" id="UP000694890">
    <property type="component" value="Unplaced"/>
</dbReference>
<gene>
    <name evidence="7" type="primary">LOC108892726</name>
</gene>
<feature type="domain" description="Ig-like" evidence="5">
    <location>
        <begin position="231"/>
        <end position="316"/>
    </location>
</feature>
<feature type="chain" id="PRO_5042551405" evidence="4">
    <location>
        <begin position="28"/>
        <end position="347"/>
    </location>
</feature>
<evidence type="ECO:0000313" key="7">
    <source>
        <dbReference type="RefSeq" id="XP_018545951.1"/>
    </source>
</evidence>
<dbReference type="GO" id="GO:0001817">
    <property type="term" value="P:regulation of cytokine production"/>
    <property type="evidence" value="ECO:0007669"/>
    <property type="project" value="TreeGrafter"/>
</dbReference>
<dbReference type="PANTHER" id="PTHR24100:SF151">
    <property type="entry name" value="ICOS LIGAND"/>
    <property type="match status" value="1"/>
</dbReference>
<evidence type="ECO:0000256" key="3">
    <source>
        <dbReference type="ARBA" id="ARBA00023319"/>
    </source>
</evidence>
<sequence length="347" mass="38260">MELRSTAMELLPLVCLCLLTWSGTTFADGNEPKIIGVTEGSDVTLPCSLSSREDIQGKRFEWKKDGQEVFLYDGSPLSGQDLQFKGRVSYFKEELKNGNASITIRDTKRADNGIYTCDFPYLQPKRQTFHIQLVFGAAPKPFIRILGETKDGELVQCEVSGASPKPLVQWKDSSGNILPAKDPQVSERGGRYDITLQTTVTETGNYTCVSTQEEINHQIYSETFVRVNGAPQLHMSVVYGLKAGVQLQCDVQGASPQPNVHWKDSDGNILPAEKSQVSEEGGHYRITLQATVTETKRYHCVVTQEKTNRQTEASVFVNGAGVQLHGSDDVSRKVMIGLIAAVLAELL</sequence>
<feature type="domain" description="Ig-like" evidence="5">
    <location>
        <begin position="12"/>
        <end position="117"/>
    </location>
</feature>
<name>A0AAJ7VBZ1_LATCA</name>
<evidence type="ECO:0000313" key="6">
    <source>
        <dbReference type="Proteomes" id="UP000694890"/>
    </source>
</evidence>
<dbReference type="Gene3D" id="2.60.40.10">
    <property type="entry name" value="Immunoglobulins"/>
    <property type="match status" value="3"/>
</dbReference>
<dbReference type="GO" id="GO:0050852">
    <property type="term" value="P:T cell receptor signaling pathway"/>
    <property type="evidence" value="ECO:0007669"/>
    <property type="project" value="TreeGrafter"/>
</dbReference>
<dbReference type="PANTHER" id="PTHR24100">
    <property type="entry name" value="BUTYROPHILIN"/>
    <property type="match status" value="1"/>
</dbReference>
<proteinExistence type="predicted"/>
<dbReference type="GeneID" id="108892726"/>
<dbReference type="RefSeq" id="XP_018545951.1">
    <property type="nucleotide sequence ID" value="XM_018690435.2"/>
</dbReference>
<dbReference type="AlphaFoldDB" id="A0AAJ7VBZ1"/>
<dbReference type="InterPro" id="IPR036179">
    <property type="entry name" value="Ig-like_dom_sf"/>
</dbReference>
<dbReference type="InterPro" id="IPR013783">
    <property type="entry name" value="Ig-like_fold"/>
</dbReference>
<organism evidence="6 7">
    <name type="scientific">Lates calcarifer</name>
    <name type="common">Barramundi</name>
    <name type="synonym">Holocentrus calcarifer</name>
    <dbReference type="NCBI Taxonomy" id="8187"/>
    <lineage>
        <taxon>Eukaryota</taxon>
        <taxon>Metazoa</taxon>
        <taxon>Chordata</taxon>
        <taxon>Craniata</taxon>
        <taxon>Vertebrata</taxon>
        <taxon>Euteleostomi</taxon>
        <taxon>Actinopterygii</taxon>
        <taxon>Neopterygii</taxon>
        <taxon>Teleostei</taxon>
        <taxon>Neoteleostei</taxon>
        <taxon>Acanthomorphata</taxon>
        <taxon>Carangaria</taxon>
        <taxon>Carangaria incertae sedis</taxon>
        <taxon>Centropomidae</taxon>
        <taxon>Lates</taxon>
    </lineage>
</organism>
<feature type="domain" description="Ig-like" evidence="5">
    <location>
        <begin position="141"/>
        <end position="225"/>
    </location>
</feature>
<keyword evidence="3" id="KW-0393">Immunoglobulin domain</keyword>
<dbReference type="Pfam" id="PF22705">
    <property type="entry name" value="C2-set_3"/>
    <property type="match status" value="2"/>
</dbReference>
<feature type="signal peptide" evidence="4">
    <location>
        <begin position="1"/>
        <end position="27"/>
    </location>
</feature>
<dbReference type="InterPro" id="IPR007110">
    <property type="entry name" value="Ig-like_dom"/>
</dbReference>
<evidence type="ECO:0000256" key="4">
    <source>
        <dbReference type="SAM" id="SignalP"/>
    </source>
</evidence>
<dbReference type="GO" id="GO:0005102">
    <property type="term" value="F:signaling receptor binding"/>
    <property type="evidence" value="ECO:0007669"/>
    <property type="project" value="TreeGrafter"/>
</dbReference>